<evidence type="ECO:0000313" key="2">
    <source>
        <dbReference type="Proteomes" id="UP001154282"/>
    </source>
</evidence>
<evidence type="ECO:0000313" key="1">
    <source>
        <dbReference type="EMBL" id="CAI0433722.1"/>
    </source>
</evidence>
<proteinExistence type="predicted"/>
<name>A0AAV0LGS6_9ROSI</name>
<dbReference type="Proteomes" id="UP001154282">
    <property type="component" value="Unassembled WGS sequence"/>
</dbReference>
<organism evidence="1 2">
    <name type="scientific">Linum tenue</name>
    <dbReference type="NCBI Taxonomy" id="586396"/>
    <lineage>
        <taxon>Eukaryota</taxon>
        <taxon>Viridiplantae</taxon>
        <taxon>Streptophyta</taxon>
        <taxon>Embryophyta</taxon>
        <taxon>Tracheophyta</taxon>
        <taxon>Spermatophyta</taxon>
        <taxon>Magnoliopsida</taxon>
        <taxon>eudicotyledons</taxon>
        <taxon>Gunneridae</taxon>
        <taxon>Pentapetalae</taxon>
        <taxon>rosids</taxon>
        <taxon>fabids</taxon>
        <taxon>Malpighiales</taxon>
        <taxon>Linaceae</taxon>
        <taxon>Linum</taxon>
    </lineage>
</organism>
<reference evidence="1" key="1">
    <citation type="submission" date="2022-08" db="EMBL/GenBank/DDBJ databases">
        <authorList>
            <person name="Gutierrez-Valencia J."/>
        </authorList>
    </citation>
    <scope>NUCLEOTIDE SEQUENCE</scope>
</reference>
<feature type="non-terminal residue" evidence="1">
    <location>
        <position position="1"/>
    </location>
</feature>
<protein>
    <submittedName>
        <fullName evidence="1">Uncharacterized protein</fullName>
    </submittedName>
</protein>
<gene>
    <name evidence="1" type="ORF">LITE_LOCUS24001</name>
</gene>
<dbReference type="EMBL" id="CAMGYJ010000006">
    <property type="protein sequence ID" value="CAI0433722.1"/>
    <property type="molecule type" value="Genomic_DNA"/>
</dbReference>
<comment type="caution">
    <text evidence="1">The sequence shown here is derived from an EMBL/GenBank/DDBJ whole genome shotgun (WGS) entry which is preliminary data.</text>
</comment>
<keyword evidence="2" id="KW-1185">Reference proteome</keyword>
<sequence>QLKKPFLFPLSLRSVSSPLSLLHRSWPPFPVLLMSSSSHFEAKIKKATKSRHLRFYILIFRFLGLNSAMPNIIP</sequence>
<dbReference type="AlphaFoldDB" id="A0AAV0LGS6"/>
<accession>A0AAV0LGS6</accession>